<organism evidence="2 3">
    <name type="scientific">Aquiflexum balticum DSM 16537</name>
    <dbReference type="NCBI Taxonomy" id="758820"/>
    <lineage>
        <taxon>Bacteria</taxon>
        <taxon>Pseudomonadati</taxon>
        <taxon>Bacteroidota</taxon>
        <taxon>Cytophagia</taxon>
        <taxon>Cytophagales</taxon>
        <taxon>Cyclobacteriaceae</taxon>
        <taxon>Aquiflexum</taxon>
    </lineage>
</organism>
<protein>
    <submittedName>
        <fullName evidence="2">Uncharacterized protein</fullName>
    </submittedName>
</protein>
<keyword evidence="3" id="KW-1185">Reference proteome</keyword>
<keyword evidence="1" id="KW-0812">Transmembrane</keyword>
<evidence type="ECO:0000313" key="3">
    <source>
        <dbReference type="Proteomes" id="UP000192333"/>
    </source>
</evidence>
<gene>
    <name evidence="2" type="ORF">SAMN00777080_4763</name>
</gene>
<dbReference type="Proteomes" id="UP000192333">
    <property type="component" value="Chromosome I"/>
</dbReference>
<feature type="transmembrane region" description="Helical" evidence="1">
    <location>
        <begin position="59"/>
        <end position="78"/>
    </location>
</feature>
<feature type="transmembrane region" description="Helical" evidence="1">
    <location>
        <begin position="250"/>
        <end position="269"/>
    </location>
</feature>
<feature type="transmembrane region" description="Helical" evidence="1">
    <location>
        <begin position="345"/>
        <end position="362"/>
    </location>
</feature>
<accession>A0A1W2HBA5</accession>
<feature type="transmembrane region" description="Helical" evidence="1">
    <location>
        <begin position="423"/>
        <end position="441"/>
    </location>
</feature>
<dbReference type="EMBL" id="LT838813">
    <property type="protein sequence ID" value="SMD46084.1"/>
    <property type="molecule type" value="Genomic_DNA"/>
</dbReference>
<dbReference type="AlphaFoldDB" id="A0A1W2HBA5"/>
<dbReference type="STRING" id="758820.SAMN00777080_4763"/>
<evidence type="ECO:0000313" key="2">
    <source>
        <dbReference type="EMBL" id="SMD46084.1"/>
    </source>
</evidence>
<keyword evidence="1" id="KW-1133">Transmembrane helix</keyword>
<name>A0A1W2HBA5_9BACT</name>
<feature type="transmembrane region" description="Helical" evidence="1">
    <location>
        <begin position="138"/>
        <end position="162"/>
    </location>
</feature>
<feature type="transmembrane region" description="Helical" evidence="1">
    <location>
        <begin position="321"/>
        <end position="339"/>
    </location>
</feature>
<sequence>MNEGAIGDGVFYRDVAASFLDNIEDESYNIVQIQRIFPFAMVNMVFALFGFDFDYGSLLSGMIIFHFLMLIPGIYWYFSLTKKMRLKPTLEILGFILLFFNFAVLKETWYNPFSTDFTALVLGMGQVNYFVRHDRQKLFLVSVIGGFVWPTLLLTGLVLIFLPSEHMELHPGPRPKSLFPVIASAVVLFLLILISIFTDRFATGDTWDIVLHKSSLMAVVAFIFVFMFKNPINWKKSWEIFRTKQKSTKTIRLAVILTAFVLVVFLLSGNNQNFNVLGLAQNFFGKMLRFPLDFLVGHLMYFGFLIPLGIVFFVRMVREMAKLGMGFTVVCLLLFLFILNPESRIIMPLLPFLVFLLLKGVRRYRILNKDLVVIGAINLILSAFWLPLNVPGMEKALSSLQEESIFSFPAQRYWMHFGNMMSFAVYFGLGILFCILFYVAWKGKSRYIKEAKV</sequence>
<evidence type="ECO:0000256" key="1">
    <source>
        <dbReference type="SAM" id="Phobius"/>
    </source>
</evidence>
<feature type="transmembrane region" description="Helical" evidence="1">
    <location>
        <begin position="371"/>
        <end position="388"/>
    </location>
</feature>
<feature type="transmembrane region" description="Helical" evidence="1">
    <location>
        <begin position="36"/>
        <end position="53"/>
    </location>
</feature>
<feature type="transmembrane region" description="Helical" evidence="1">
    <location>
        <begin position="209"/>
        <end position="229"/>
    </location>
</feature>
<reference evidence="3" key="1">
    <citation type="submission" date="2017-04" db="EMBL/GenBank/DDBJ databases">
        <authorList>
            <person name="Varghese N."/>
            <person name="Submissions S."/>
        </authorList>
    </citation>
    <scope>NUCLEOTIDE SEQUENCE [LARGE SCALE GENOMIC DNA]</scope>
    <source>
        <strain evidence="3">DSM 16537</strain>
    </source>
</reference>
<proteinExistence type="predicted"/>
<feature type="transmembrane region" description="Helical" evidence="1">
    <location>
        <begin position="90"/>
        <end position="110"/>
    </location>
</feature>
<keyword evidence="1" id="KW-0472">Membrane</keyword>
<feature type="transmembrane region" description="Helical" evidence="1">
    <location>
        <begin position="294"/>
        <end position="314"/>
    </location>
</feature>
<feature type="transmembrane region" description="Helical" evidence="1">
    <location>
        <begin position="178"/>
        <end position="197"/>
    </location>
</feature>